<dbReference type="InterPro" id="IPR029055">
    <property type="entry name" value="Ntn_hydrolases_N"/>
</dbReference>
<evidence type="ECO:0000313" key="2">
    <source>
        <dbReference type="Proteomes" id="UP000652760"/>
    </source>
</evidence>
<dbReference type="Pfam" id="PF01019">
    <property type="entry name" value="G_glu_transpept"/>
    <property type="match status" value="1"/>
</dbReference>
<dbReference type="Gene3D" id="1.10.246.130">
    <property type="match status" value="1"/>
</dbReference>
<dbReference type="PRINTS" id="PR01210">
    <property type="entry name" value="GGTRANSPTASE"/>
</dbReference>
<dbReference type="PANTHER" id="PTHR43881">
    <property type="entry name" value="GAMMA-GLUTAMYLTRANSPEPTIDASE (AFU_ORTHOLOGUE AFUA_4G13580)"/>
    <property type="match status" value="1"/>
</dbReference>
<accession>A0ABS1FB29</accession>
<reference evidence="2" key="1">
    <citation type="submission" date="2021-01" db="EMBL/GenBank/DDBJ databases">
        <title>Genome public.</title>
        <authorList>
            <person name="Liu C."/>
            <person name="Sun Q."/>
        </authorList>
    </citation>
    <scope>NUCLEOTIDE SEQUENCE [LARGE SCALE GENOMIC DNA]</scope>
    <source>
        <strain evidence="2">YIM B02556</strain>
    </source>
</reference>
<dbReference type="SUPFAM" id="SSF56235">
    <property type="entry name" value="N-terminal nucleophile aminohydrolases (Ntn hydrolases)"/>
    <property type="match status" value="1"/>
</dbReference>
<dbReference type="PANTHER" id="PTHR43881:SF1">
    <property type="entry name" value="GAMMA-GLUTAMYLTRANSPEPTIDASE (AFU_ORTHOLOGUE AFUA_4G13580)"/>
    <property type="match status" value="1"/>
</dbReference>
<dbReference type="RefSeq" id="WP_200197302.1">
    <property type="nucleotide sequence ID" value="NZ_JAENHM010000066.1"/>
</dbReference>
<proteinExistence type="predicted"/>
<keyword evidence="2" id="KW-1185">Reference proteome</keyword>
<sequence length="535" mass="55896">MRNFENPGRSLAMGRNGMAATSHPAATLTAIEILKAGGTAMDAAVAACAVQSVVEAGSTGIGGDCFALVAPRGGSDIRAYNGSGRTPAAMTLESLRAAGVAEIDRQSPHAVTVPGAVEAWARLVADHGRLPLAEIFAPAVAMAREGYAVTPRVAHDIAQQTALLRGDPTAAATFLADGQAPAPGTVQTQPLLADTLETIGREGPDAFYRGPIAQDMVELLQGVGGLHSLEDFAAAKGEYVTPVRTEYRGRTVHECPPNGQGIIALMILNILKRVSPAGDPLSPDSLHVEIEATRLAYAARDAFLADPVQANTSMAEHLLSDALADELAARIDLARALDTAGVFDAVSGGVEHKDTVYIAVVDKDRTAVSFINSIFHPYGSGLMAPRSGVLFHNRGQSFSLVDGHPNRVAPRKRPLHTIIPGMVTETGRVSLTFGVMGGHYQAMGHAHFLSKLFDHGLDIQSAIDLPRLFPLPGTRTVEAESAIRAAAGPELTRRGFTVQAPGGAIGGAQAIAIDWEHGTLLGGSDHRKDGCALGY</sequence>
<protein>
    <submittedName>
        <fullName evidence="1">Gamma-glutamyltransferase family protein</fullName>
    </submittedName>
</protein>
<dbReference type="InterPro" id="IPR043138">
    <property type="entry name" value="GGT_lsub"/>
</dbReference>
<dbReference type="Proteomes" id="UP000652760">
    <property type="component" value="Unassembled WGS sequence"/>
</dbReference>
<gene>
    <name evidence="1" type="ORF">JHL17_24810</name>
</gene>
<evidence type="ECO:0000313" key="1">
    <source>
        <dbReference type="EMBL" id="MBK1840630.1"/>
    </source>
</evidence>
<dbReference type="InterPro" id="IPR043137">
    <property type="entry name" value="GGT_ssub_C"/>
</dbReference>
<dbReference type="Gene3D" id="3.60.20.40">
    <property type="match status" value="1"/>
</dbReference>
<dbReference type="EMBL" id="JAENHM010000066">
    <property type="protein sequence ID" value="MBK1840630.1"/>
    <property type="molecule type" value="Genomic_DNA"/>
</dbReference>
<dbReference type="InterPro" id="IPR052896">
    <property type="entry name" value="GGT-like_enzyme"/>
</dbReference>
<name>A0ABS1FB29_9PROT</name>
<organism evidence="1 2">
    <name type="scientific">Azospirillum endophyticum</name>
    <dbReference type="NCBI Taxonomy" id="2800326"/>
    <lineage>
        <taxon>Bacteria</taxon>
        <taxon>Pseudomonadati</taxon>
        <taxon>Pseudomonadota</taxon>
        <taxon>Alphaproteobacteria</taxon>
        <taxon>Rhodospirillales</taxon>
        <taxon>Azospirillaceae</taxon>
        <taxon>Azospirillum</taxon>
    </lineage>
</organism>
<comment type="caution">
    <text evidence="1">The sequence shown here is derived from an EMBL/GenBank/DDBJ whole genome shotgun (WGS) entry which is preliminary data.</text>
</comment>